<evidence type="ECO:0000313" key="4">
    <source>
        <dbReference type="EMBL" id="HIR93000.1"/>
    </source>
</evidence>
<dbReference type="PANTHER" id="PTHR33795">
    <property type="entry name" value="INSERTION ELEMENT IS150 PROTEIN INSJ"/>
    <property type="match status" value="1"/>
</dbReference>
<dbReference type="InterPro" id="IPR036388">
    <property type="entry name" value="WH-like_DNA-bd_sf"/>
</dbReference>
<sequence>MAFKHKYSYEEKEHILMEYLNGTHGFRELCRIYGMSEGALKGWIRLYNAFGWEGLVTGSKTRHYSSEIKQAAVEDYLSKRLTGPEVLKKYKIRSVTQLQNWILKYNGHEELKSSGTGGCTIMTKGRKTTFEERVEIVRYCITHNRNYAETSQKYGISYQQARNYTVKYESGGVDALKDRRGKRKALEEMSELETLRAEVKLLQAEKKRAEMEISFLKKLEEIERRRG</sequence>
<dbReference type="InterPro" id="IPR009057">
    <property type="entry name" value="Homeodomain-like_sf"/>
</dbReference>
<gene>
    <name evidence="4" type="ORF">IAB98_06245</name>
</gene>
<comment type="caution">
    <text evidence="4">The sequence shown here is derived from an EMBL/GenBank/DDBJ whole genome shotgun (WGS) entry which is preliminary data.</text>
</comment>
<dbReference type="AlphaFoldDB" id="A0A9D1EJB3"/>
<dbReference type="SUPFAM" id="SSF48295">
    <property type="entry name" value="TrpR-like"/>
    <property type="match status" value="2"/>
</dbReference>
<dbReference type="InterPro" id="IPR052057">
    <property type="entry name" value="IS150/IS1296_orfA-like"/>
</dbReference>
<feature type="coiled-coil region" evidence="2">
    <location>
        <begin position="182"/>
        <end position="219"/>
    </location>
</feature>
<organism evidence="4 5">
    <name type="scientific">Candidatus Egerieimonas intestinavium</name>
    <dbReference type="NCBI Taxonomy" id="2840777"/>
    <lineage>
        <taxon>Bacteria</taxon>
        <taxon>Bacillati</taxon>
        <taxon>Bacillota</taxon>
        <taxon>Clostridia</taxon>
        <taxon>Lachnospirales</taxon>
        <taxon>Lachnospiraceae</taxon>
        <taxon>Lachnospiraceae incertae sedis</taxon>
        <taxon>Candidatus Egerieimonas</taxon>
    </lineage>
</organism>
<evidence type="ECO:0000259" key="3">
    <source>
        <dbReference type="Pfam" id="PF13518"/>
    </source>
</evidence>
<name>A0A9D1EJB3_9FIRM</name>
<dbReference type="GO" id="GO:0043565">
    <property type="term" value="F:sequence-specific DNA binding"/>
    <property type="evidence" value="ECO:0007669"/>
    <property type="project" value="InterPro"/>
</dbReference>
<proteinExistence type="inferred from homology"/>
<reference evidence="4" key="2">
    <citation type="journal article" date="2021" name="PeerJ">
        <title>Extensive microbial diversity within the chicken gut microbiome revealed by metagenomics and culture.</title>
        <authorList>
            <person name="Gilroy R."/>
            <person name="Ravi A."/>
            <person name="Getino M."/>
            <person name="Pursley I."/>
            <person name="Horton D.L."/>
            <person name="Alikhan N.F."/>
            <person name="Baker D."/>
            <person name="Gharbi K."/>
            <person name="Hall N."/>
            <person name="Watson M."/>
            <person name="Adriaenssens E.M."/>
            <person name="Foster-Nyarko E."/>
            <person name="Jarju S."/>
            <person name="Secka A."/>
            <person name="Antonio M."/>
            <person name="Oren A."/>
            <person name="Chaudhuri R.R."/>
            <person name="La Ragione R."/>
            <person name="Hildebrand F."/>
            <person name="Pallen M.J."/>
        </authorList>
    </citation>
    <scope>NUCLEOTIDE SEQUENCE</scope>
    <source>
        <strain evidence="4">ChiSxjej1B13-7041</strain>
    </source>
</reference>
<keyword evidence="2" id="KW-0175">Coiled coil</keyword>
<accession>A0A9D1EJB3</accession>
<feature type="domain" description="Insertion element IS150 protein InsJ-like helix-turn-helix" evidence="3">
    <location>
        <begin position="11"/>
        <end position="59"/>
    </location>
</feature>
<dbReference type="InterPro" id="IPR055247">
    <property type="entry name" value="InsJ-like_HTH"/>
</dbReference>
<evidence type="ECO:0000256" key="1">
    <source>
        <dbReference type="ARBA" id="ARBA00038232"/>
    </source>
</evidence>
<dbReference type="PANTHER" id="PTHR33795:SF1">
    <property type="entry name" value="INSERTION ELEMENT IS150 PROTEIN INSJ"/>
    <property type="match status" value="1"/>
</dbReference>
<dbReference type="EMBL" id="DVHU01000059">
    <property type="protein sequence ID" value="HIR93000.1"/>
    <property type="molecule type" value="Genomic_DNA"/>
</dbReference>
<reference evidence="4" key="1">
    <citation type="submission" date="2020-10" db="EMBL/GenBank/DDBJ databases">
        <authorList>
            <person name="Gilroy R."/>
        </authorList>
    </citation>
    <scope>NUCLEOTIDE SEQUENCE</scope>
    <source>
        <strain evidence="4">ChiSxjej1B13-7041</strain>
    </source>
</reference>
<dbReference type="SUPFAM" id="SSF46689">
    <property type="entry name" value="Homeodomain-like"/>
    <property type="match status" value="1"/>
</dbReference>
<evidence type="ECO:0000256" key="2">
    <source>
        <dbReference type="SAM" id="Coils"/>
    </source>
</evidence>
<dbReference type="Pfam" id="PF13518">
    <property type="entry name" value="HTH_28"/>
    <property type="match status" value="2"/>
</dbReference>
<protein>
    <submittedName>
        <fullName evidence="4">Helix-turn-helix domain-containing protein</fullName>
    </submittedName>
</protein>
<feature type="domain" description="Insertion element IS150 protein InsJ-like helix-turn-helix" evidence="3">
    <location>
        <begin position="132"/>
        <end position="184"/>
    </location>
</feature>
<dbReference type="InterPro" id="IPR010921">
    <property type="entry name" value="Trp_repressor/repl_initiator"/>
</dbReference>
<comment type="similarity">
    <text evidence="1">Belongs to the IS150/IS1296 orfA family.</text>
</comment>
<dbReference type="Gene3D" id="1.10.10.10">
    <property type="entry name" value="Winged helix-like DNA-binding domain superfamily/Winged helix DNA-binding domain"/>
    <property type="match status" value="3"/>
</dbReference>
<evidence type="ECO:0000313" key="5">
    <source>
        <dbReference type="Proteomes" id="UP000886841"/>
    </source>
</evidence>
<dbReference type="Proteomes" id="UP000886841">
    <property type="component" value="Unassembled WGS sequence"/>
</dbReference>